<sequence>MNYSRLKSLFFRASATLQAWLEANTAARQLFDNAGNVLQRLPDISNGHNFKSFLNGQELQHLVAAEQAGSAHAVIMRLNKNLERMTEVVNQQERLCVESWDALGSATSTAHAGAMLGACVSPAQMIEAMEDVWNMCRSELCLKLALAYELTNSLSFSVYEESQGLFHSSIHVDETSASYLLLKRSTQRCPS</sequence>
<comment type="caution">
    <text evidence="1">The sequence shown here is derived from an EMBL/GenBank/DDBJ whole genome shotgun (WGS) entry which is preliminary data.</text>
</comment>
<dbReference type="PANTHER" id="PTHR37904:SF2">
    <property type="entry name" value="OS10G0566900 PROTEIN"/>
    <property type="match status" value="1"/>
</dbReference>
<dbReference type="OrthoDB" id="2018540at2759"/>
<keyword evidence="2" id="KW-1185">Reference proteome</keyword>
<reference evidence="1 2" key="1">
    <citation type="submission" date="2017-08" db="EMBL/GenBank/DDBJ databases">
        <title>Acidophilic green algal genome provides insights into adaptation to an acidic environment.</title>
        <authorList>
            <person name="Hirooka S."/>
            <person name="Hirose Y."/>
            <person name="Kanesaki Y."/>
            <person name="Higuchi S."/>
            <person name="Fujiwara T."/>
            <person name="Onuma R."/>
            <person name="Era A."/>
            <person name="Ohbayashi R."/>
            <person name="Uzuka A."/>
            <person name="Nozaki H."/>
            <person name="Yoshikawa H."/>
            <person name="Miyagishima S.Y."/>
        </authorList>
    </citation>
    <scope>NUCLEOTIDE SEQUENCE [LARGE SCALE GENOMIC DNA]</scope>
    <source>
        <strain evidence="1 2">NIES-2499</strain>
    </source>
</reference>
<gene>
    <name evidence="1" type="ORF">CEUSTIGMA_g379.t1</name>
</gene>
<dbReference type="Pfam" id="PF15011">
    <property type="entry name" value="CA109-like"/>
    <property type="match status" value="1"/>
</dbReference>
<evidence type="ECO:0000313" key="1">
    <source>
        <dbReference type="EMBL" id="GAX72924.1"/>
    </source>
</evidence>
<dbReference type="STRING" id="1157962.A0A250WPZ5"/>
<proteinExistence type="predicted"/>
<dbReference type="InterPro" id="IPR038985">
    <property type="entry name" value="OPRN-like"/>
</dbReference>
<protein>
    <submittedName>
        <fullName evidence="1">Uncharacterized protein</fullName>
    </submittedName>
</protein>
<dbReference type="Proteomes" id="UP000232323">
    <property type="component" value="Unassembled WGS sequence"/>
</dbReference>
<dbReference type="AlphaFoldDB" id="A0A250WPZ5"/>
<organism evidence="1 2">
    <name type="scientific">Chlamydomonas eustigma</name>
    <dbReference type="NCBI Taxonomy" id="1157962"/>
    <lineage>
        <taxon>Eukaryota</taxon>
        <taxon>Viridiplantae</taxon>
        <taxon>Chlorophyta</taxon>
        <taxon>core chlorophytes</taxon>
        <taxon>Chlorophyceae</taxon>
        <taxon>CS clade</taxon>
        <taxon>Chlamydomonadales</taxon>
        <taxon>Chlamydomonadaceae</taxon>
        <taxon>Chlamydomonas</taxon>
    </lineage>
</organism>
<evidence type="ECO:0000313" key="2">
    <source>
        <dbReference type="Proteomes" id="UP000232323"/>
    </source>
</evidence>
<accession>A0A250WPZ5</accession>
<name>A0A250WPZ5_9CHLO</name>
<dbReference type="InterPro" id="IPR029159">
    <property type="entry name" value="CA109-like"/>
</dbReference>
<dbReference type="EMBL" id="BEGY01000001">
    <property type="protein sequence ID" value="GAX72924.1"/>
    <property type="molecule type" value="Genomic_DNA"/>
</dbReference>
<dbReference type="PANTHER" id="PTHR37904">
    <property type="entry name" value="OS10G0566900 PROTEIN"/>
    <property type="match status" value="1"/>
</dbReference>